<feature type="region of interest" description="Disordered" evidence="1">
    <location>
        <begin position="231"/>
        <end position="274"/>
    </location>
</feature>
<evidence type="ECO:0000256" key="1">
    <source>
        <dbReference type="SAM" id="MobiDB-lite"/>
    </source>
</evidence>
<dbReference type="AlphaFoldDB" id="A0A2R6R3W0"/>
<reference evidence="4 5" key="1">
    <citation type="submission" date="2018-02" db="EMBL/GenBank/DDBJ databases">
        <title>Genome sequence of the basidiomycete white-rot fungus Phlebia centrifuga.</title>
        <authorList>
            <person name="Granchi Z."/>
            <person name="Peng M."/>
            <person name="de Vries R.P."/>
            <person name="Hilden K."/>
            <person name="Makela M.R."/>
            <person name="Grigoriev I."/>
            <person name="Riley R."/>
        </authorList>
    </citation>
    <scope>NUCLEOTIDE SEQUENCE [LARGE SCALE GENOMIC DNA]</scope>
    <source>
        <strain evidence="4 5">FBCC195</strain>
    </source>
</reference>
<keyword evidence="3" id="KW-0732">Signal</keyword>
<keyword evidence="5" id="KW-1185">Reference proteome</keyword>
<feature type="chain" id="PRO_5015360206" evidence="3">
    <location>
        <begin position="23"/>
        <end position="274"/>
    </location>
</feature>
<accession>A0A2R6R3W0</accession>
<sequence length="274" mass="27573">MFTGIIPILLGFLATVSQRVVAQGTNATCLVGFEWMTNSRGQSPCLIAAYLNSACISDPTGTAIPAWAYLDVVEPDSFNITAAQALADEDLPESTAAAGPSATSGSSGSSTSSSASIFASSSAHTLTPEAANSSSGSKSNVGPIVGGVVGGIGGAAIIAAAIAFWLIKRRRASKVAPSTYYANEGQYQTSPFDPPMGQVAGAGVPYTGIPQTPTPPPTAVVSGSMPVYNPNDPSTFPTADPAPTSFTHSHYTSGGPTNSSFQPTSGGYSGAPEL</sequence>
<evidence type="ECO:0000256" key="2">
    <source>
        <dbReference type="SAM" id="Phobius"/>
    </source>
</evidence>
<evidence type="ECO:0000313" key="4">
    <source>
        <dbReference type="EMBL" id="PSS19937.1"/>
    </source>
</evidence>
<feature type="signal peptide" evidence="3">
    <location>
        <begin position="1"/>
        <end position="22"/>
    </location>
</feature>
<proteinExistence type="predicted"/>
<dbReference type="OrthoDB" id="2754894at2759"/>
<comment type="caution">
    <text evidence="4">The sequence shown here is derived from an EMBL/GenBank/DDBJ whole genome shotgun (WGS) entry which is preliminary data.</text>
</comment>
<keyword evidence="2" id="KW-0472">Membrane</keyword>
<organism evidence="4 5">
    <name type="scientific">Hermanssonia centrifuga</name>
    <dbReference type="NCBI Taxonomy" id="98765"/>
    <lineage>
        <taxon>Eukaryota</taxon>
        <taxon>Fungi</taxon>
        <taxon>Dikarya</taxon>
        <taxon>Basidiomycota</taxon>
        <taxon>Agaricomycotina</taxon>
        <taxon>Agaricomycetes</taxon>
        <taxon>Polyporales</taxon>
        <taxon>Meruliaceae</taxon>
        <taxon>Hermanssonia</taxon>
    </lineage>
</organism>
<evidence type="ECO:0000256" key="3">
    <source>
        <dbReference type="SAM" id="SignalP"/>
    </source>
</evidence>
<feature type="transmembrane region" description="Helical" evidence="2">
    <location>
        <begin position="144"/>
        <end position="167"/>
    </location>
</feature>
<keyword evidence="2" id="KW-1133">Transmembrane helix</keyword>
<feature type="compositionally biased region" description="Polar residues" evidence="1">
    <location>
        <begin position="244"/>
        <end position="266"/>
    </location>
</feature>
<dbReference type="Proteomes" id="UP000186601">
    <property type="component" value="Unassembled WGS sequence"/>
</dbReference>
<dbReference type="EMBL" id="MLYV02000282">
    <property type="protein sequence ID" value="PSS19937.1"/>
    <property type="molecule type" value="Genomic_DNA"/>
</dbReference>
<gene>
    <name evidence="4" type="ORF">PHLCEN_2v3110</name>
</gene>
<dbReference type="STRING" id="98765.A0A2R6R3W0"/>
<keyword evidence="2" id="KW-0812">Transmembrane</keyword>
<name>A0A2R6R3W0_9APHY</name>
<protein>
    <submittedName>
        <fullName evidence="4">Uncharacterized protein</fullName>
    </submittedName>
</protein>
<evidence type="ECO:0000313" key="5">
    <source>
        <dbReference type="Proteomes" id="UP000186601"/>
    </source>
</evidence>